<evidence type="ECO:0000256" key="5">
    <source>
        <dbReference type="ARBA" id="ARBA00011921"/>
    </source>
</evidence>
<keyword evidence="7" id="KW-0479">Metal-binding</keyword>
<dbReference type="AlphaFoldDB" id="A0A8J6MZ78"/>
<evidence type="ECO:0000313" key="14">
    <source>
        <dbReference type="Proteomes" id="UP000650524"/>
    </source>
</evidence>
<evidence type="ECO:0000256" key="6">
    <source>
        <dbReference type="ARBA" id="ARBA00016853"/>
    </source>
</evidence>
<gene>
    <name evidence="13" type="ORF">H8E19_06280</name>
</gene>
<comment type="pathway">
    <text evidence="3">Amino-acid biosynthesis; L-lysine biosynthesis via DAP pathway; LL-2,6-diaminopimelate from (S)-tetrahydrodipicolinate (succinylase route): step 3/3.</text>
</comment>
<keyword evidence="8" id="KW-0378">Hydrolase</keyword>
<dbReference type="EMBL" id="JACNJD010000178">
    <property type="protein sequence ID" value="MBC8176996.1"/>
    <property type="molecule type" value="Genomic_DNA"/>
</dbReference>
<dbReference type="InterPro" id="IPR036264">
    <property type="entry name" value="Bact_exopeptidase_dim_dom"/>
</dbReference>
<dbReference type="Proteomes" id="UP000650524">
    <property type="component" value="Unassembled WGS sequence"/>
</dbReference>
<dbReference type="UniPathway" id="UPA00034">
    <property type="reaction ID" value="UER00021"/>
</dbReference>
<dbReference type="Gene3D" id="3.40.630.10">
    <property type="entry name" value="Zn peptidases"/>
    <property type="match status" value="1"/>
</dbReference>
<feature type="domain" description="Peptidase M20 dimerisation" evidence="12">
    <location>
        <begin position="174"/>
        <end position="278"/>
    </location>
</feature>
<evidence type="ECO:0000256" key="11">
    <source>
        <dbReference type="ARBA" id="ARBA00051301"/>
    </source>
</evidence>
<evidence type="ECO:0000256" key="8">
    <source>
        <dbReference type="ARBA" id="ARBA00022801"/>
    </source>
</evidence>
<evidence type="ECO:0000256" key="1">
    <source>
        <dbReference type="ARBA" id="ARBA00001941"/>
    </source>
</evidence>
<comment type="catalytic activity">
    <reaction evidence="11">
        <text>N-succinyl-(2S,6S)-2,6-diaminopimelate + H2O = (2S,6S)-2,6-diaminopimelate + succinate</text>
        <dbReference type="Rhea" id="RHEA:22608"/>
        <dbReference type="ChEBI" id="CHEBI:15377"/>
        <dbReference type="ChEBI" id="CHEBI:30031"/>
        <dbReference type="ChEBI" id="CHEBI:57609"/>
        <dbReference type="ChEBI" id="CHEBI:58087"/>
        <dbReference type="EC" id="3.5.1.18"/>
    </reaction>
</comment>
<evidence type="ECO:0000256" key="9">
    <source>
        <dbReference type="ARBA" id="ARBA00022833"/>
    </source>
</evidence>
<dbReference type="Pfam" id="PF07687">
    <property type="entry name" value="M20_dimer"/>
    <property type="match status" value="1"/>
</dbReference>
<dbReference type="InterPro" id="IPR002933">
    <property type="entry name" value="Peptidase_M20"/>
</dbReference>
<dbReference type="EC" id="3.5.1.18" evidence="5"/>
<sequence>MKPSLNSLSLTRKLLAFDTVNPPGQERACAQFLGKILEDGGFETNFFEFGDGRTNLVARITGVGDTPPICFTGHIDTIPLGAIPWTKDPLKGEIEGNRIYGRGASDMKGGVAAMVIAGLRIAELSKSRASMTLVITAGEETGCEGAYFLAAHESALGKAGAIVVGEPTSNFPVVGHKGALWIEARATGVAAHGSMPEKGENAIYKAADAVKKLQDFDFEAIPHPLLGSPTLNIGTITGGININSVPDQALIGIDIRTIPGQNNKEVYEKLTSYLGQELEFNRLIDVEGIATDPQDEWVQEVFDVMEPFIEERPAARGVTYFTDVSVLTPAFGNPPTIILGPGEPVMAHKTDEFCYISKIEEASAAYLEIARKWCGL</sequence>
<dbReference type="InterPro" id="IPR050072">
    <property type="entry name" value="Peptidase_M20A"/>
</dbReference>
<dbReference type="InterPro" id="IPR011650">
    <property type="entry name" value="Peptidase_M20_dimer"/>
</dbReference>
<comment type="similarity">
    <text evidence="4">Belongs to the peptidase M20A family.</text>
</comment>
<keyword evidence="9" id="KW-0862">Zinc</keyword>
<evidence type="ECO:0000256" key="2">
    <source>
        <dbReference type="ARBA" id="ARBA00001947"/>
    </source>
</evidence>
<dbReference type="GO" id="GO:0009089">
    <property type="term" value="P:lysine biosynthetic process via diaminopimelate"/>
    <property type="evidence" value="ECO:0007669"/>
    <property type="project" value="UniProtKB-UniPathway"/>
</dbReference>
<dbReference type="CDD" id="cd08659">
    <property type="entry name" value="M20_ArgE_DapE-like"/>
    <property type="match status" value="1"/>
</dbReference>
<dbReference type="Gene3D" id="3.30.70.360">
    <property type="match status" value="1"/>
</dbReference>
<dbReference type="PANTHER" id="PTHR43808">
    <property type="entry name" value="ACETYLORNITHINE DEACETYLASE"/>
    <property type="match status" value="1"/>
</dbReference>
<evidence type="ECO:0000313" key="13">
    <source>
        <dbReference type="EMBL" id="MBC8176996.1"/>
    </source>
</evidence>
<comment type="cofactor">
    <cofactor evidence="2">
        <name>Zn(2+)</name>
        <dbReference type="ChEBI" id="CHEBI:29105"/>
    </cofactor>
</comment>
<dbReference type="InterPro" id="IPR010182">
    <property type="entry name" value="ArgE/DapE"/>
</dbReference>
<dbReference type="NCBIfam" id="TIGR01910">
    <property type="entry name" value="DapE-ArgE"/>
    <property type="match status" value="1"/>
</dbReference>
<dbReference type="Pfam" id="PF01546">
    <property type="entry name" value="Peptidase_M20"/>
    <property type="match status" value="1"/>
</dbReference>
<evidence type="ECO:0000256" key="10">
    <source>
        <dbReference type="ARBA" id="ARBA00023285"/>
    </source>
</evidence>
<name>A0A8J6MZ78_9DELT</name>
<evidence type="ECO:0000256" key="4">
    <source>
        <dbReference type="ARBA" id="ARBA00006247"/>
    </source>
</evidence>
<comment type="caution">
    <text evidence="13">The sequence shown here is derived from an EMBL/GenBank/DDBJ whole genome shotgun (WGS) entry which is preliminary data.</text>
</comment>
<evidence type="ECO:0000256" key="7">
    <source>
        <dbReference type="ARBA" id="ARBA00022723"/>
    </source>
</evidence>
<keyword evidence="10" id="KW-0170">Cobalt</keyword>
<protein>
    <recommendedName>
        <fullName evidence="6">Probable succinyl-diaminopimelate desuccinylase</fullName>
        <ecNumber evidence="5">3.5.1.18</ecNumber>
    </recommendedName>
</protein>
<evidence type="ECO:0000259" key="12">
    <source>
        <dbReference type="Pfam" id="PF07687"/>
    </source>
</evidence>
<reference evidence="13 14" key="1">
    <citation type="submission" date="2020-08" db="EMBL/GenBank/DDBJ databases">
        <title>Bridging the membrane lipid divide: bacteria of the FCB group superphylum have the potential to synthesize archaeal ether lipids.</title>
        <authorList>
            <person name="Villanueva L."/>
            <person name="Von Meijenfeldt F.A.B."/>
            <person name="Westbye A.B."/>
            <person name="Yadav S."/>
            <person name="Hopmans E.C."/>
            <person name="Dutilh B.E."/>
            <person name="Sinninghe Damste J.S."/>
        </authorList>
    </citation>
    <scope>NUCLEOTIDE SEQUENCE [LARGE SCALE GENOMIC DNA]</scope>
    <source>
        <strain evidence="13">NIOZ-UU27</strain>
    </source>
</reference>
<proteinExistence type="inferred from homology"/>
<dbReference type="SUPFAM" id="SSF55031">
    <property type="entry name" value="Bacterial exopeptidase dimerisation domain"/>
    <property type="match status" value="1"/>
</dbReference>
<dbReference type="PROSITE" id="PS00759">
    <property type="entry name" value="ARGE_DAPE_CPG2_2"/>
    <property type="match status" value="1"/>
</dbReference>
<organism evidence="13 14">
    <name type="scientific">Candidatus Desulfacyla euxinica</name>
    <dbReference type="NCBI Taxonomy" id="2841693"/>
    <lineage>
        <taxon>Bacteria</taxon>
        <taxon>Deltaproteobacteria</taxon>
        <taxon>Candidatus Desulfacyla</taxon>
    </lineage>
</organism>
<evidence type="ECO:0000256" key="3">
    <source>
        <dbReference type="ARBA" id="ARBA00005130"/>
    </source>
</evidence>
<dbReference type="PANTHER" id="PTHR43808:SF32">
    <property type="entry name" value="ARGE_DAPE-RELATED DEACYLASE"/>
    <property type="match status" value="1"/>
</dbReference>
<dbReference type="SUPFAM" id="SSF53187">
    <property type="entry name" value="Zn-dependent exopeptidases"/>
    <property type="match status" value="1"/>
</dbReference>
<dbReference type="GO" id="GO:0046872">
    <property type="term" value="F:metal ion binding"/>
    <property type="evidence" value="ECO:0007669"/>
    <property type="project" value="UniProtKB-KW"/>
</dbReference>
<dbReference type="InterPro" id="IPR001261">
    <property type="entry name" value="ArgE/DapE_CS"/>
</dbReference>
<dbReference type="GO" id="GO:0009014">
    <property type="term" value="F:succinyl-diaminopimelate desuccinylase activity"/>
    <property type="evidence" value="ECO:0007669"/>
    <property type="project" value="UniProtKB-EC"/>
</dbReference>
<comment type="cofactor">
    <cofactor evidence="1">
        <name>Co(2+)</name>
        <dbReference type="ChEBI" id="CHEBI:48828"/>
    </cofactor>
</comment>
<accession>A0A8J6MZ78</accession>